<accession>D3UXB2</accession>
<dbReference type="HOGENOM" id="CLU_3223950_0_0_6"/>
<dbReference type="Proteomes" id="UP000002045">
    <property type="component" value="Chromosome"/>
</dbReference>
<proteinExistence type="predicted"/>
<dbReference type="EMBL" id="FN667741">
    <property type="protein sequence ID" value="CBJ80224.1"/>
    <property type="molecule type" value="Genomic_DNA"/>
</dbReference>
<reference evidence="1" key="1">
    <citation type="journal article" date="2011" name="PLoS ONE">
        <title>The entomopathogenic bacterial endosymbionts xenorhabdus and photorhabdus: convergent lifestyles from divergent genomes.</title>
        <authorList>
            <person name="Chaston J.M."/>
            <person name="Suen G."/>
            <person name="Tucker S.L."/>
            <person name="Andersen A.W."/>
            <person name="Bhasin A."/>
            <person name="Bode E."/>
            <person name="Bode H.B."/>
            <person name="Brachmann A.O."/>
            <person name="Cowles C.E."/>
            <person name="Cowles K.N."/>
            <person name="Darby C."/>
            <person name="de Leon L."/>
            <person name="Drace K."/>
            <person name="Du Z."/>
            <person name="Givaudan A."/>
            <person name="Herbert Tran E.E."/>
            <person name="Jewell K.A."/>
            <person name="Knack J.J."/>
            <person name="Krasomil-Osterfeld K.C."/>
            <person name="Kukor R."/>
            <person name="Lanois A."/>
            <person name="Latreille P."/>
            <person name="Leimgruber N.K."/>
            <person name="Lipke C.M."/>
            <person name="Liu R."/>
            <person name="Lu X."/>
            <person name="Martens E.C."/>
            <person name="Marri P.R."/>
            <person name="Medigue C."/>
            <person name="Menard M.L."/>
            <person name="Miller N.M."/>
            <person name="Morales-Soto N."/>
            <person name="Norton S."/>
            <person name="Ogier J.C."/>
            <person name="Orchard S.S."/>
            <person name="Park D."/>
            <person name="Park Y."/>
            <person name="Qurollo B.A."/>
            <person name="Sugar D.R."/>
            <person name="Richards G.R."/>
            <person name="Rouy Z."/>
            <person name="Slominski B."/>
            <person name="Slominski K."/>
            <person name="Snyder H."/>
            <person name="Tjaden B.C."/>
            <person name="van der Hoeven R."/>
            <person name="Welch R.D."/>
            <person name="Wheeler C."/>
            <person name="Xiang B."/>
            <person name="Barbazuk B."/>
            <person name="Gaudriault S."/>
            <person name="Goodner B."/>
            <person name="Slater S.C."/>
            <person name="Forst S."/>
            <person name="Goldman B.S."/>
            <person name="Goodrich-Blair H."/>
        </authorList>
    </citation>
    <scope>NUCLEOTIDE SEQUENCE [LARGE SCALE GENOMIC DNA]</scope>
    <source>
        <strain evidence="1">SS-2004</strain>
    </source>
</reference>
<organism evidence="1 2">
    <name type="scientific">Xenorhabdus bovienii (strain SS-2004)</name>
    <name type="common">Xenorhabdus nematophila subsp. bovienii</name>
    <dbReference type="NCBI Taxonomy" id="406818"/>
    <lineage>
        <taxon>Bacteria</taxon>
        <taxon>Pseudomonadati</taxon>
        <taxon>Pseudomonadota</taxon>
        <taxon>Gammaproteobacteria</taxon>
        <taxon>Enterobacterales</taxon>
        <taxon>Morganellaceae</taxon>
        <taxon>Xenorhabdus</taxon>
    </lineage>
</organism>
<protein>
    <submittedName>
        <fullName evidence="1">Uncharacterized protein</fullName>
    </submittedName>
</protein>
<name>D3UXB2_XENBS</name>
<evidence type="ECO:0000313" key="1">
    <source>
        <dbReference type="EMBL" id="CBJ80224.1"/>
    </source>
</evidence>
<dbReference type="KEGG" id="xbo:XBJ1_1083"/>
<sequence length="44" mass="5157">MRPAIATDRLSKTLHLLVESTKHKNIKLMLWSHDQNIIHIINII</sequence>
<dbReference type="AlphaFoldDB" id="D3UXB2"/>
<evidence type="ECO:0000313" key="2">
    <source>
        <dbReference type="Proteomes" id="UP000002045"/>
    </source>
</evidence>
<gene>
    <name evidence="1" type="ordered locus">XBJ1_1083</name>
</gene>